<accession>A0ABU0YH83</accession>
<protein>
    <submittedName>
        <fullName evidence="2">Uncharacterized protein</fullName>
    </submittedName>
</protein>
<gene>
    <name evidence="2" type="ORF">RCC75_21285</name>
</gene>
<feature type="non-terminal residue" evidence="2">
    <location>
        <position position="1"/>
    </location>
</feature>
<evidence type="ECO:0000313" key="3">
    <source>
        <dbReference type="Proteomes" id="UP001223336"/>
    </source>
</evidence>
<evidence type="ECO:0000256" key="1">
    <source>
        <dbReference type="SAM" id="MobiDB-lite"/>
    </source>
</evidence>
<dbReference type="Proteomes" id="UP001223336">
    <property type="component" value="Unassembled WGS sequence"/>
</dbReference>
<comment type="caution">
    <text evidence="2">The sequence shown here is derived from an EMBL/GenBank/DDBJ whole genome shotgun (WGS) entry which is preliminary data.</text>
</comment>
<keyword evidence="3" id="KW-1185">Reference proteome</keyword>
<feature type="region of interest" description="Disordered" evidence="1">
    <location>
        <begin position="1"/>
        <end position="32"/>
    </location>
</feature>
<proteinExistence type="predicted"/>
<reference evidence="2 3" key="1">
    <citation type="submission" date="2023-08" db="EMBL/GenBank/DDBJ databases">
        <title>New molecular markers tilS and rpoB for phylogenetic and monitoring studies of the genus Thiothrix biodiversity.</title>
        <authorList>
            <person name="Ravin N.V."/>
            <person name="Smolyakov D."/>
            <person name="Markov N.D."/>
            <person name="Beletsky A.V."/>
            <person name="Mardanov A.V."/>
            <person name="Rudenko T.S."/>
            <person name="Grabovich M.Y."/>
        </authorList>
    </citation>
    <scope>NUCLEOTIDE SEQUENCE [LARGE SCALE GENOMIC DNA]</scope>
    <source>
        <strain evidence="2 3">H33</strain>
    </source>
</reference>
<evidence type="ECO:0000313" key="2">
    <source>
        <dbReference type="EMBL" id="MDQ5771067.1"/>
    </source>
</evidence>
<feature type="non-terminal residue" evidence="2">
    <location>
        <position position="79"/>
    </location>
</feature>
<name>A0ABU0YH83_9GAMM</name>
<dbReference type="EMBL" id="JAVFKN010000115">
    <property type="protein sequence ID" value="MDQ5771067.1"/>
    <property type="molecule type" value="Genomic_DNA"/>
</dbReference>
<organism evidence="2 3">
    <name type="scientific">Thiothrix subterranea</name>
    <dbReference type="NCBI Taxonomy" id="2735563"/>
    <lineage>
        <taxon>Bacteria</taxon>
        <taxon>Pseudomonadati</taxon>
        <taxon>Pseudomonadota</taxon>
        <taxon>Gammaproteobacteria</taxon>
        <taxon>Thiotrichales</taxon>
        <taxon>Thiotrichaceae</taxon>
        <taxon>Thiothrix</taxon>
    </lineage>
</organism>
<sequence>RQPPRKFDGSISTYSDKSESAPMAALTGSANSAKQTVSEYAAKIEEGLKASPEIIATEYARAQHGRNQQMEAMGNAAKA</sequence>
<dbReference type="RefSeq" id="WP_308136703.1">
    <property type="nucleotide sequence ID" value="NZ_JAVFKN010000115.1"/>
</dbReference>